<dbReference type="EnsemblMetazoa" id="Aqu2.1.22712_001">
    <property type="protein sequence ID" value="Aqu2.1.22712_001"/>
    <property type="gene ID" value="Aqu2.1.22712"/>
</dbReference>
<gene>
    <name evidence="11" type="primary">100633985</name>
</gene>
<evidence type="ECO:0000256" key="10">
    <source>
        <dbReference type="SAM" id="MobiDB-lite"/>
    </source>
</evidence>
<keyword evidence="4" id="KW-0813">Transport</keyword>
<dbReference type="GO" id="GO:0044804">
    <property type="term" value="P:nucleophagy"/>
    <property type="evidence" value="ECO:0007669"/>
    <property type="project" value="TreeGrafter"/>
</dbReference>
<evidence type="ECO:0000313" key="11">
    <source>
        <dbReference type="EnsemblMetazoa" id="Aqu2.1.22712_001"/>
    </source>
</evidence>
<comment type="similarity">
    <text evidence="2">Belongs to the ATG3 family.</text>
</comment>
<evidence type="ECO:0000256" key="8">
    <source>
        <dbReference type="ARBA" id="ARBA00023006"/>
    </source>
</evidence>
<evidence type="ECO:0000256" key="6">
    <source>
        <dbReference type="ARBA" id="ARBA00022786"/>
    </source>
</evidence>
<protein>
    <recommendedName>
        <fullName evidence="3">Ubiquitin-like-conjugating enzyme ATG3</fullName>
    </recommendedName>
    <alternativeName>
        <fullName evidence="9">Autophagy-related protein 3</fullName>
    </alternativeName>
</protein>
<dbReference type="eggNOG" id="KOG2981">
    <property type="taxonomic scope" value="Eukaryota"/>
</dbReference>
<keyword evidence="12" id="KW-1185">Reference proteome</keyword>
<dbReference type="GO" id="GO:0000045">
    <property type="term" value="P:autophagosome assembly"/>
    <property type="evidence" value="ECO:0007669"/>
    <property type="project" value="TreeGrafter"/>
</dbReference>
<dbReference type="EnsemblMetazoa" id="XM_003388950.3">
    <property type="protein sequence ID" value="XP_003388998.1"/>
    <property type="gene ID" value="LOC100633985"/>
</dbReference>
<dbReference type="GO" id="GO:0000407">
    <property type="term" value="C:phagophore assembly site"/>
    <property type="evidence" value="ECO:0007669"/>
    <property type="project" value="TreeGrafter"/>
</dbReference>
<dbReference type="Pfam" id="PF03987">
    <property type="entry name" value="Autophagy_act_C"/>
    <property type="match status" value="1"/>
</dbReference>
<dbReference type="OrthoDB" id="1584384at2759"/>
<dbReference type="GO" id="GO:0000422">
    <property type="term" value="P:autophagy of mitochondrion"/>
    <property type="evidence" value="ECO:0007669"/>
    <property type="project" value="TreeGrafter"/>
</dbReference>
<reference evidence="12" key="1">
    <citation type="journal article" date="2010" name="Nature">
        <title>The Amphimedon queenslandica genome and the evolution of animal complexity.</title>
        <authorList>
            <person name="Srivastava M."/>
            <person name="Simakov O."/>
            <person name="Chapman J."/>
            <person name="Fahey B."/>
            <person name="Gauthier M.E."/>
            <person name="Mitros T."/>
            <person name="Richards G.S."/>
            <person name="Conaco C."/>
            <person name="Dacre M."/>
            <person name="Hellsten U."/>
            <person name="Larroux C."/>
            <person name="Putnam N.H."/>
            <person name="Stanke M."/>
            <person name="Adamska M."/>
            <person name="Darling A."/>
            <person name="Degnan S.M."/>
            <person name="Oakley T.H."/>
            <person name="Plachetzki D.C."/>
            <person name="Zhai Y."/>
            <person name="Adamski M."/>
            <person name="Calcino A."/>
            <person name="Cummins S.F."/>
            <person name="Goodstein D.M."/>
            <person name="Harris C."/>
            <person name="Jackson D.J."/>
            <person name="Leys S.P."/>
            <person name="Shu S."/>
            <person name="Woodcroft B.J."/>
            <person name="Vervoort M."/>
            <person name="Kosik K.S."/>
            <person name="Manning G."/>
            <person name="Degnan B.M."/>
            <person name="Rokhsar D.S."/>
        </authorList>
    </citation>
    <scope>NUCLEOTIDE SEQUENCE [LARGE SCALE GENOMIC DNA]</scope>
</reference>
<evidence type="ECO:0000256" key="9">
    <source>
        <dbReference type="ARBA" id="ARBA00034553"/>
    </source>
</evidence>
<name>A0A1X7U483_AMPQE</name>
<dbReference type="InParanoid" id="A0A1X7U483"/>
<dbReference type="InterPro" id="IPR007135">
    <property type="entry name" value="Atg3/Atg10"/>
</dbReference>
<dbReference type="GO" id="GO:0005829">
    <property type="term" value="C:cytosol"/>
    <property type="evidence" value="ECO:0007669"/>
    <property type="project" value="TreeGrafter"/>
</dbReference>
<evidence type="ECO:0000256" key="1">
    <source>
        <dbReference type="ARBA" id="ARBA00004496"/>
    </source>
</evidence>
<dbReference type="GO" id="GO:0015031">
    <property type="term" value="P:protein transport"/>
    <property type="evidence" value="ECO:0007669"/>
    <property type="project" value="UniProtKB-KW"/>
</dbReference>
<evidence type="ECO:0000256" key="5">
    <source>
        <dbReference type="ARBA" id="ARBA00022490"/>
    </source>
</evidence>
<dbReference type="KEGG" id="aqu:100633985"/>
<dbReference type="GO" id="GO:0019776">
    <property type="term" value="F:Atg8-family ligase activity"/>
    <property type="evidence" value="ECO:0007669"/>
    <property type="project" value="TreeGrafter"/>
</dbReference>
<accession>A0A1X7U483</accession>
<proteinExistence type="inferred from homology"/>
<keyword evidence="5" id="KW-0963">Cytoplasm</keyword>
<keyword evidence="6" id="KW-0833">Ubl conjugation pathway</keyword>
<dbReference type="PANTHER" id="PTHR12866">
    <property type="entry name" value="UBIQUITIN-LIKE-CONJUGATING ENZYME ATG3"/>
    <property type="match status" value="1"/>
</dbReference>
<dbReference type="AlphaFoldDB" id="A0A1X7U483"/>
<evidence type="ECO:0000256" key="3">
    <source>
        <dbReference type="ARBA" id="ARBA00017573"/>
    </source>
</evidence>
<dbReference type="Gene3D" id="3.30.1460.50">
    <property type="match status" value="1"/>
</dbReference>
<organism evidence="11">
    <name type="scientific">Amphimedon queenslandica</name>
    <name type="common">Sponge</name>
    <dbReference type="NCBI Taxonomy" id="400682"/>
    <lineage>
        <taxon>Eukaryota</taxon>
        <taxon>Metazoa</taxon>
        <taxon>Porifera</taxon>
        <taxon>Demospongiae</taxon>
        <taxon>Heteroscleromorpha</taxon>
        <taxon>Haplosclerida</taxon>
        <taxon>Niphatidae</taxon>
        <taxon>Amphimedon</taxon>
    </lineage>
</organism>
<evidence type="ECO:0000256" key="7">
    <source>
        <dbReference type="ARBA" id="ARBA00022927"/>
    </source>
</evidence>
<dbReference type="Proteomes" id="UP000007879">
    <property type="component" value="Unassembled WGS sequence"/>
</dbReference>
<evidence type="ECO:0000256" key="4">
    <source>
        <dbReference type="ARBA" id="ARBA00022448"/>
    </source>
</evidence>
<dbReference type="GO" id="GO:0061723">
    <property type="term" value="P:glycophagy"/>
    <property type="evidence" value="ECO:0007669"/>
    <property type="project" value="TreeGrafter"/>
</dbReference>
<reference evidence="11" key="2">
    <citation type="submission" date="2017-05" db="UniProtKB">
        <authorList>
            <consortium name="EnsemblMetazoa"/>
        </authorList>
    </citation>
    <scope>IDENTIFICATION</scope>
</reference>
<sequence>MATGDFGKFVSRVKQSAISVAGELTPVLKNSKFRESGMITPDEFVAAGDQLVYHCPTWQWESGEASRRKSYLPNGKQFLVTRKVPCYRRCHQMSVLPENEKVIKLNQDDAEDEGWVDTHHGITLDQTGNDDAQMMTLTDEKQKEPTPQTGMQLMGINNDDSDSDDEIVMDMDDYEDDDPAVVAVKPVTKKQDESVVLQTRTYDLNITYDNYYRTPRLWLFGYDENGKPLTEDQMYEDISQDHLNKTVTMEQHPHLPPPPRASVHPCRHAELMKKIMSMVEEDGRELEVHAYLLVFLKFVQAVIPTIEYDYTHQLSLTST</sequence>
<dbReference type="STRING" id="400682.A0A1X7U483"/>
<dbReference type="PANTHER" id="PTHR12866:SF2">
    <property type="entry name" value="UBIQUITIN-LIKE-CONJUGATING ENZYME ATG3"/>
    <property type="match status" value="1"/>
</dbReference>
<feature type="region of interest" description="Disordered" evidence="10">
    <location>
        <begin position="141"/>
        <end position="160"/>
    </location>
</feature>
<evidence type="ECO:0000313" key="12">
    <source>
        <dbReference type="Proteomes" id="UP000007879"/>
    </source>
</evidence>
<evidence type="ECO:0000256" key="2">
    <source>
        <dbReference type="ARBA" id="ARBA00007683"/>
    </source>
</evidence>
<keyword evidence="7" id="KW-0653">Protein transport</keyword>
<keyword evidence="8" id="KW-0072">Autophagy</keyword>
<comment type="subcellular location">
    <subcellularLocation>
        <location evidence="1">Cytoplasm</location>
    </subcellularLocation>
</comment>
<dbReference type="OMA" id="HCPTWSW"/>